<dbReference type="Pfam" id="PF02983">
    <property type="entry name" value="Pro_Al_protease"/>
    <property type="match status" value="1"/>
</dbReference>
<gene>
    <name evidence="10" type="ORF">GCM10012280_15720</name>
</gene>
<evidence type="ECO:0000256" key="3">
    <source>
        <dbReference type="ARBA" id="ARBA00022729"/>
    </source>
</evidence>
<dbReference type="InterPro" id="IPR004236">
    <property type="entry name" value="Pept_S1_alpha_lytic"/>
</dbReference>
<evidence type="ECO:0000256" key="2">
    <source>
        <dbReference type="ARBA" id="ARBA00022670"/>
    </source>
</evidence>
<proteinExistence type="inferred from homology"/>
<evidence type="ECO:0000256" key="5">
    <source>
        <dbReference type="ARBA" id="ARBA00022825"/>
    </source>
</evidence>
<reference evidence="10" key="2">
    <citation type="submission" date="2020-09" db="EMBL/GenBank/DDBJ databases">
        <authorList>
            <person name="Sun Q."/>
            <person name="Zhou Y."/>
        </authorList>
    </citation>
    <scope>NUCLEOTIDE SEQUENCE</scope>
    <source>
        <strain evidence="10">CGMCC 4.7201</strain>
    </source>
</reference>
<reference evidence="10" key="1">
    <citation type="journal article" date="2014" name="Int. J. Syst. Evol. Microbiol.">
        <title>Complete genome sequence of Corynebacterium casei LMG S-19264T (=DSM 44701T), isolated from a smear-ripened cheese.</title>
        <authorList>
            <consortium name="US DOE Joint Genome Institute (JGI-PGF)"/>
            <person name="Walter F."/>
            <person name="Albersmeier A."/>
            <person name="Kalinowski J."/>
            <person name="Ruckert C."/>
        </authorList>
    </citation>
    <scope>NUCLEOTIDE SEQUENCE</scope>
    <source>
        <strain evidence="10">CGMCC 4.7201</strain>
    </source>
</reference>
<accession>A0A917ZJQ3</accession>
<keyword evidence="6" id="KW-0865">Zymogen</keyword>
<dbReference type="GO" id="GO:0004252">
    <property type="term" value="F:serine-type endopeptidase activity"/>
    <property type="evidence" value="ECO:0007669"/>
    <property type="project" value="InterPro"/>
</dbReference>
<feature type="region of interest" description="Disordered" evidence="8">
    <location>
        <begin position="406"/>
        <end position="458"/>
    </location>
</feature>
<keyword evidence="11" id="KW-1185">Reference proteome</keyword>
<dbReference type="AlphaFoldDB" id="A0A917ZJQ3"/>
<keyword evidence="3" id="KW-0732">Signal</keyword>
<keyword evidence="2" id="KW-0645">Protease</keyword>
<feature type="domain" description="Peptidase S1A alpha-lytic prodomain" evidence="9">
    <location>
        <begin position="82"/>
        <end position="134"/>
    </location>
</feature>
<dbReference type="GO" id="GO:0006508">
    <property type="term" value="P:proteolysis"/>
    <property type="evidence" value="ECO:0007669"/>
    <property type="project" value="UniProtKB-KW"/>
</dbReference>
<organism evidence="10 11">
    <name type="scientific">Wenjunlia tyrosinilytica</name>
    <dbReference type="NCBI Taxonomy" id="1544741"/>
    <lineage>
        <taxon>Bacteria</taxon>
        <taxon>Bacillati</taxon>
        <taxon>Actinomycetota</taxon>
        <taxon>Actinomycetes</taxon>
        <taxon>Kitasatosporales</taxon>
        <taxon>Streptomycetaceae</taxon>
        <taxon>Wenjunlia</taxon>
    </lineage>
</organism>
<dbReference type="CDD" id="cd21112">
    <property type="entry name" value="alphaLP-like"/>
    <property type="match status" value="1"/>
</dbReference>
<comment type="caution">
    <text evidence="10">The sequence shown here is derived from an EMBL/GenBank/DDBJ whole genome shotgun (WGS) entry which is preliminary data.</text>
</comment>
<dbReference type="PRINTS" id="PR00861">
    <property type="entry name" value="ALYTICPTASE"/>
</dbReference>
<dbReference type="EMBL" id="BMMS01000005">
    <property type="protein sequence ID" value="GGO84378.1"/>
    <property type="molecule type" value="Genomic_DNA"/>
</dbReference>
<evidence type="ECO:0000313" key="11">
    <source>
        <dbReference type="Proteomes" id="UP000641932"/>
    </source>
</evidence>
<name>A0A917ZJQ3_9ACTN</name>
<dbReference type="Gene3D" id="2.40.10.10">
    <property type="entry name" value="Trypsin-like serine proteases"/>
    <property type="match status" value="2"/>
</dbReference>
<dbReference type="SUPFAM" id="SSF50494">
    <property type="entry name" value="Trypsin-like serine proteases"/>
    <property type="match status" value="1"/>
</dbReference>
<feature type="region of interest" description="Disordered" evidence="8">
    <location>
        <begin position="355"/>
        <end position="378"/>
    </location>
</feature>
<evidence type="ECO:0000256" key="7">
    <source>
        <dbReference type="ARBA" id="ARBA00023157"/>
    </source>
</evidence>
<evidence type="ECO:0000313" key="10">
    <source>
        <dbReference type="EMBL" id="GGO84378.1"/>
    </source>
</evidence>
<evidence type="ECO:0000256" key="4">
    <source>
        <dbReference type="ARBA" id="ARBA00022801"/>
    </source>
</evidence>
<keyword evidence="4" id="KW-0378">Hydrolase</keyword>
<evidence type="ECO:0000259" key="9">
    <source>
        <dbReference type="Pfam" id="PF02983"/>
    </source>
</evidence>
<dbReference type="InterPro" id="IPR043504">
    <property type="entry name" value="Peptidase_S1_PA_chymotrypsin"/>
</dbReference>
<dbReference type="GO" id="GO:0005576">
    <property type="term" value="C:extracellular region"/>
    <property type="evidence" value="ECO:0007669"/>
    <property type="project" value="InterPro"/>
</dbReference>
<dbReference type="InterPro" id="IPR001316">
    <property type="entry name" value="Pept_S1A_streptogrisin"/>
</dbReference>
<comment type="similarity">
    <text evidence="1">Belongs to the peptidase S1 family.</text>
</comment>
<evidence type="ECO:0000256" key="1">
    <source>
        <dbReference type="ARBA" id="ARBA00007664"/>
    </source>
</evidence>
<protein>
    <recommendedName>
        <fullName evidence="9">Peptidase S1A alpha-lytic prodomain domain-containing protein</fullName>
    </recommendedName>
</protein>
<keyword evidence="5" id="KW-0720">Serine protease</keyword>
<sequence>MLGAAAILLPNANASSDRTPSPRSMTLQQAARLGSTLATDLGEDAAGWYFDGSEDRLVVNVLDKQAAQEVRERGGVARIVENSTAELKSVTRTLSTKASVPGTAWSIDPRTNKVAVVADSTVTGAKMARLNRATDPLSGMVSVRKVAGAFKPFAAGDAAGVDGGDAIFGGGVRCSLGFNVTVDGAPGFLTAGHCGNAAKTWTADQAGNTALGSVVDSKFPVSDFSLVKYDDAKTAASSTVDLKDGNTQEITEAAEASVGMKVQRSGSTTGLRDGTVTGLNATVNYGNGDIVNGLIQTDVCAEPGDSGGSMFSGKSAVGLTSGGSGDCKQGGVTFFQPVTTALQALGAEIGNGNGGGADAGGADDGGADAGGADDGGADAGGADDGGAAAGGAAGGADDGGAAAGGADVGGAAAGGADDGGADAGGAAVGGADAGGAAVGGADAGGADDGGADAGGADYGGADAAGAAASGGSADHNGAGQG</sequence>
<evidence type="ECO:0000256" key="8">
    <source>
        <dbReference type="SAM" id="MobiDB-lite"/>
    </source>
</evidence>
<dbReference type="Proteomes" id="UP000641932">
    <property type="component" value="Unassembled WGS sequence"/>
</dbReference>
<dbReference type="InterPro" id="IPR009003">
    <property type="entry name" value="Peptidase_S1_PA"/>
</dbReference>
<evidence type="ECO:0000256" key="6">
    <source>
        <dbReference type="ARBA" id="ARBA00023145"/>
    </source>
</evidence>
<keyword evidence="7" id="KW-1015">Disulfide bond</keyword>